<evidence type="ECO:0000259" key="1">
    <source>
        <dbReference type="Pfam" id="PF07179"/>
    </source>
</evidence>
<gene>
    <name evidence="2" type="ORF">GONAM_02_00430</name>
</gene>
<evidence type="ECO:0000313" key="3">
    <source>
        <dbReference type="Proteomes" id="UP000035058"/>
    </source>
</evidence>
<organism evidence="2 3">
    <name type="scientific">Gordonia namibiensis NBRC 108229</name>
    <dbReference type="NCBI Taxonomy" id="1208314"/>
    <lineage>
        <taxon>Bacteria</taxon>
        <taxon>Bacillati</taxon>
        <taxon>Actinomycetota</taxon>
        <taxon>Actinomycetes</taxon>
        <taxon>Mycobacteriales</taxon>
        <taxon>Gordoniaceae</taxon>
        <taxon>Gordonia</taxon>
    </lineage>
</organism>
<reference evidence="2 3" key="1">
    <citation type="submission" date="2012-08" db="EMBL/GenBank/DDBJ databases">
        <title>Whole genome shotgun sequence of Gordonia namibiensis NBRC 108229.</title>
        <authorList>
            <person name="Isaki-Nakamura S."/>
            <person name="Hosoyama A."/>
            <person name="Tsuchikane K."/>
            <person name="Katsumata H."/>
            <person name="Baba S."/>
            <person name="Yamazaki S."/>
            <person name="Fujita N."/>
        </authorList>
    </citation>
    <scope>NUCLEOTIDE SEQUENCE [LARGE SCALE GENOMIC DNA]</scope>
    <source>
        <strain evidence="2 3">NBRC 108229</strain>
    </source>
</reference>
<protein>
    <recommendedName>
        <fullName evidence="1">SseB protein N-terminal domain-containing protein</fullName>
    </recommendedName>
</protein>
<proteinExistence type="predicted"/>
<dbReference type="InterPro" id="IPR009839">
    <property type="entry name" value="SseB_N"/>
</dbReference>
<dbReference type="Pfam" id="PF07179">
    <property type="entry name" value="SseB"/>
    <property type="match status" value="1"/>
</dbReference>
<accession>K6WXH9</accession>
<comment type="caution">
    <text evidence="2">The sequence shown here is derived from an EMBL/GenBank/DDBJ whole genome shotgun (WGS) entry which is preliminary data.</text>
</comment>
<name>K6WXH9_9ACTN</name>
<dbReference type="EMBL" id="BAHE01000002">
    <property type="protein sequence ID" value="GAB98521.1"/>
    <property type="molecule type" value="Genomic_DNA"/>
</dbReference>
<dbReference type="Proteomes" id="UP000035058">
    <property type="component" value="Unassembled WGS sequence"/>
</dbReference>
<dbReference type="AlphaFoldDB" id="K6WXH9"/>
<evidence type="ECO:0000313" key="2">
    <source>
        <dbReference type="EMBL" id="GAB98521.1"/>
    </source>
</evidence>
<keyword evidence="3" id="KW-1185">Reference proteome</keyword>
<sequence length="136" mass="15206">MSGDSMTVTYAGEVRAYLSGFGDPPMLYAALRETQLSVPLDVHGRFFTLKQSGLRWMLAFTTPQRLRDFADLTERDSADITYVEVQGQSLIDDVLDQAPEPTGLVVDCATSEMMTFPPTKDLTPHCYYDDEGEIVR</sequence>
<feature type="domain" description="SseB protein N-terminal" evidence="1">
    <location>
        <begin position="26"/>
        <end position="119"/>
    </location>
</feature>